<evidence type="ECO:0000256" key="4">
    <source>
        <dbReference type="ARBA" id="ARBA00022989"/>
    </source>
</evidence>
<dbReference type="KEGG" id="zro:ZYRO0A13288g"/>
<protein>
    <recommendedName>
        <fullName evidence="6">GDT1 family protein</fullName>
    </recommendedName>
</protein>
<keyword evidence="5 6" id="KW-0472">Membrane</keyword>
<dbReference type="STRING" id="559307.C5DP12"/>
<evidence type="ECO:0000256" key="5">
    <source>
        <dbReference type="ARBA" id="ARBA00023136"/>
    </source>
</evidence>
<proteinExistence type="inferred from homology"/>
<dbReference type="GO" id="GO:0015085">
    <property type="term" value="F:calcium ion transmembrane transporter activity"/>
    <property type="evidence" value="ECO:0007669"/>
    <property type="project" value="TreeGrafter"/>
</dbReference>
<dbReference type="GO" id="GO:0005794">
    <property type="term" value="C:Golgi apparatus"/>
    <property type="evidence" value="ECO:0007669"/>
    <property type="project" value="TreeGrafter"/>
</dbReference>
<comment type="similarity">
    <text evidence="2 6">Belongs to the GDT1 family.</text>
</comment>
<dbReference type="GO" id="GO:0032468">
    <property type="term" value="P:Golgi calcium ion homeostasis"/>
    <property type="evidence" value="ECO:0007669"/>
    <property type="project" value="TreeGrafter"/>
</dbReference>
<reference evidence="7 8" key="1">
    <citation type="journal article" date="2009" name="Genome Res.">
        <title>Comparative genomics of protoploid Saccharomycetaceae.</title>
        <authorList>
            <consortium name="The Genolevures Consortium"/>
            <person name="Souciet J.-L."/>
            <person name="Dujon B."/>
            <person name="Gaillardin C."/>
            <person name="Johnston M."/>
            <person name="Baret P.V."/>
            <person name="Cliften P."/>
            <person name="Sherman D.J."/>
            <person name="Weissenbach J."/>
            <person name="Westhof E."/>
            <person name="Wincker P."/>
            <person name="Jubin C."/>
            <person name="Poulain J."/>
            <person name="Barbe V."/>
            <person name="Segurens B."/>
            <person name="Artiguenave F."/>
            <person name="Anthouard V."/>
            <person name="Vacherie B."/>
            <person name="Val M.-E."/>
            <person name="Fulton R.S."/>
            <person name="Minx P."/>
            <person name="Wilson R."/>
            <person name="Durrens P."/>
            <person name="Jean G."/>
            <person name="Marck C."/>
            <person name="Martin T."/>
            <person name="Nikolski M."/>
            <person name="Rolland T."/>
            <person name="Seret M.-L."/>
            <person name="Casaregola S."/>
            <person name="Despons L."/>
            <person name="Fairhead C."/>
            <person name="Fischer G."/>
            <person name="Lafontaine I."/>
            <person name="Leh V."/>
            <person name="Lemaire M."/>
            <person name="de Montigny J."/>
            <person name="Neuveglise C."/>
            <person name="Thierry A."/>
            <person name="Blanc-Lenfle I."/>
            <person name="Bleykasten C."/>
            <person name="Diffels J."/>
            <person name="Fritsch E."/>
            <person name="Frangeul L."/>
            <person name="Goeffon A."/>
            <person name="Jauniaux N."/>
            <person name="Kachouri-Lafond R."/>
            <person name="Payen C."/>
            <person name="Potier S."/>
            <person name="Pribylova L."/>
            <person name="Ozanne C."/>
            <person name="Richard G.-F."/>
            <person name="Sacerdot C."/>
            <person name="Straub M.-L."/>
            <person name="Talla E."/>
        </authorList>
    </citation>
    <scope>NUCLEOTIDE SEQUENCE [LARGE SCALE GENOMIC DNA]</scope>
    <source>
        <strain evidence="7 8">ATCC 2623 / CBS 732 / BCRC 21506 / NBRC 1130 / NCYC 568 / NRRL Y-229</strain>
    </source>
</reference>
<comment type="subcellular location">
    <subcellularLocation>
        <location evidence="1 6">Membrane</location>
        <topology evidence="1 6">Multi-pass membrane protein</topology>
    </subcellularLocation>
</comment>
<keyword evidence="8" id="KW-1185">Reference proteome</keyword>
<feature type="transmembrane region" description="Helical" evidence="6">
    <location>
        <begin position="51"/>
        <end position="71"/>
    </location>
</feature>
<evidence type="ECO:0000256" key="1">
    <source>
        <dbReference type="ARBA" id="ARBA00004141"/>
    </source>
</evidence>
<dbReference type="InterPro" id="IPR049555">
    <property type="entry name" value="GDT1-like_CS"/>
</dbReference>
<dbReference type="PANTHER" id="PTHR12608">
    <property type="entry name" value="TRANSMEMBRANE PROTEIN HTP-1 RELATED"/>
    <property type="match status" value="1"/>
</dbReference>
<feature type="transmembrane region" description="Helical" evidence="6">
    <location>
        <begin position="233"/>
        <end position="251"/>
    </location>
</feature>
<evidence type="ECO:0000256" key="6">
    <source>
        <dbReference type="RuleBase" id="RU365102"/>
    </source>
</evidence>
<dbReference type="HOGENOM" id="CLU_040186_0_0_1"/>
<organism evidence="7 8">
    <name type="scientific">Zygosaccharomyces rouxii (strain ATCC 2623 / CBS 732 / NBRC 1130 / NCYC 568 / NRRL Y-229)</name>
    <dbReference type="NCBI Taxonomy" id="559307"/>
    <lineage>
        <taxon>Eukaryota</taxon>
        <taxon>Fungi</taxon>
        <taxon>Dikarya</taxon>
        <taxon>Ascomycota</taxon>
        <taxon>Saccharomycotina</taxon>
        <taxon>Saccharomycetes</taxon>
        <taxon>Saccharomycetales</taxon>
        <taxon>Saccharomycetaceae</taxon>
        <taxon>Zygosaccharomyces</taxon>
    </lineage>
</organism>
<keyword evidence="4 6" id="KW-1133">Transmembrane helix</keyword>
<dbReference type="FunCoup" id="C5DP12">
    <property type="interactions" value="724"/>
</dbReference>
<dbReference type="PROSITE" id="PS01214">
    <property type="entry name" value="UPF0016"/>
    <property type="match status" value="1"/>
</dbReference>
<sequence length="257" mass="28140">MSTEISAADGGNLPQSGFTSFLMAVSMIGVSEIGDKTFLIAALMAMRHTRWLVFSSAASSLAIMTVLSGLVGHTFVSIISERYTRFLAGMLFLIFGYKLTLEGLEMSKDAGVEDELAEVEEEIAVNDLNTNATDLESGVVVEKNRFKSIKDWKDALTLVTQKLSVLFSPIWIQIFSMVFLGEFGDRSQISIIAMASDSNYWYVIFGAVVGHFICTGVAVVGGKFLATKISMRTVTLGGAFSFFIFAIHYIYEAFQTD</sequence>
<feature type="transmembrane region" description="Helical" evidence="6">
    <location>
        <begin position="155"/>
        <end position="180"/>
    </location>
</feature>
<evidence type="ECO:0000256" key="2">
    <source>
        <dbReference type="ARBA" id="ARBA00009190"/>
    </source>
</evidence>
<name>C5DP12_ZYGRC</name>
<dbReference type="GO" id="GO:0005384">
    <property type="term" value="F:manganese ion transmembrane transporter activity"/>
    <property type="evidence" value="ECO:0007669"/>
    <property type="project" value="TreeGrafter"/>
</dbReference>
<dbReference type="PANTHER" id="PTHR12608:SF1">
    <property type="entry name" value="TRANSMEMBRANE PROTEIN 165"/>
    <property type="match status" value="1"/>
</dbReference>
<accession>C5DP12</accession>
<dbReference type="InParanoid" id="C5DP12"/>
<dbReference type="AlphaFoldDB" id="C5DP12"/>
<dbReference type="GO" id="GO:0000329">
    <property type="term" value="C:fungal-type vacuole membrane"/>
    <property type="evidence" value="ECO:0007669"/>
    <property type="project" value="TreeGrafter"/>
</dbReference>
<gene>
    <name evidence="7" type="ordered locus">ZYRO0A13288g</name>
</gene>
<feature type="transmembrane region" description="Helical" evidence="6">
    <location>
        <begin position="200"/>
        <end position="221"/>
    </location>
</feature>
<dbReference type="Pfam" id="PF01169">
    <property type="entry name" value="GDT1"/>
    <property type="match status" value="2"/>
</dbReference>
<keyword evidence="3 6" id="KW-0812">Transmembrane</keyword>
<dbReference type="EMBL" id="CU928173">
    <property type="protein sequence ID" value="CAR26003.1"/>
    <property type="molecule type" value="Genomic_DNA"/>
</dbReference>
<dbReference type="InterPro" id="IPR001727">
    <property type="entry name" value="GDT1-like"/>
</dbReference>
<dbReference type="Proteomes" id="UP000008536">
    <property type="component" value="Chromosome A"/>
</dbReference>
<evidence type="ECO:0000313" key="7">
    <source>
        <dbReference type="EMBL" id="CAR26003.1"/>
    </source>
</evidence>
<evidence type="ECO:0000256" key="3">
    <source>
        <dbReference type="ARBA" id="ARBA00022692"/>
    </source>
</evidence>
<feature type="transmembrane region" description="Helical" evidence="6">
    <location>
        <begin position="83"/>
        <end position="101"/>
    </location>
</feature>
<evidence type="ECO:0000313" key="8">
    <source>
        <dbReference type="Proteomes" id="UP000008536"/>
    </source>
</evidence>
<dbReference type="GO" id="GO:0032472">
    <property type="term" value="P:Golgi calcium ion transport"/>
    <property type="evidence" value="ECO:0007669"/>
    <property type="project" value="TreeGrafter"/>
</dbReference>